<dbReference type="InterPro" id="IPR000477">
    <property type="entry name" value="RT_dom"/>
</dbReference>
<dbReference type="PANTHER" id="PTHR19446">
    <property type="entry name" value="REVERSE TRANSCRIPTASES"/>
    <property type="match status" value="1"/>
</dbReference>
<feature type="region of interest" description="Disordered" evidence="1">
    <location>
        <begin position="89"/>
        <end position="108"/>
    </location>
</feature>
<feature type="domain" description="Reverse transcriptase" evidence="2">
    <location>
        <begin position="172"/>
        <end position="294"/>
    </location>
</feature>
<dbReference type="EMBL" id="VJMJ01000330">
    <property type="protein sequence ID" value="KAF0722616.1"/>
    <property type="molecule type" value="Genomic_DNA"/>
</dbReference>
<dbReference type="VEuPathDB" id="FungiDB:AeMF1_004234"/>
<evidence type="ECO:0000313" key="3">
    <source>
        <dbReference type="EMBL" id="KAF0722616.1"/>
    </source>
</evidence>
<proteinExistence type="predicted"/>
<organism evidence="3 4">
    <name type="scientific">Aphanomyces euteiches</name>
    <dbReference type="NCBI Taxonomy" id="100861"/>
    <lineage>
        <taxon>Eukaryota</taxon>
        <taxon>Sar</taxon>
        <taxon>Stramenopiles</taxon>
        <taxon>Oomycota</taxon>
        <taxon>Saprolegniomycetes</taxon>
        <taxon>Saprolegniales</taxon>
        <taxon>Verrucalvaceae</taxon>
        <taxon>Aphanomyces</taxon>
    </lineage>
</organism>
<dbReference type="AlphaFoldDB" id="A0A6G0W667"/>
<sequence length="339" mass="38283">MYTSARAEYSQATLDSGFDRHANYNESHFLRKPPAIKILITTAVRNRAVTTNPEEVASIFTAHWRSIMIAPTDTPLPDAAQVSQVINHVDSELSPEQRNDLDRPTATSELRDAIKSVRKNKSPGPDGWPAVFFQTAPETFAAILSIVFEYQRKQHGCLLTHQHKSSITLLYKKGDRTDPGNYHPIALMPVEVKILSRVLAYRLSAVAATLIHPSQAGFVIGRSMADHIHLIDALQHKATRDNEEWYATFLDFAKAYDMVRWSFLFEVMEKMNIGPDFLSWVHLLYKNPKPISSSMAPSAQRLNQHGESNKAAHCHVYYLTFTWSPSEQCSVHTRKPASN</sequence>
<evidence type="ECO:0000313" key="4">
    <source>
        <dbReference type="Proteomes" id="UP000481153"/>
    </source>
</evidence>
<comment type="caution">
    <text evidence="3">The sequence shown here is derived from an EMBL/GenBank/DDBJ whole genome shotgun (WGS) entry which is preliminary data.</text>
</comment>
<evidence type="ECO:0000259" key="2">
    <source>
        <dbReference type="Pfam" id="PF00078"/>
    </source>
</evidence>
<gene>
    <name evidence="3" type="ORF">Ae201684_018348</name>
</gene>
<evidence type="ECO:0000256" key="1">
    <source>
        <dbReference type="SAM" id="MobiDB-lite"/>
    </source>
</evidence>
<dbReference type="InterPro" id="IPR043502">
    <property type="entry name" value="DNA/RNA_pol_sf"/>
</dbReference>
<keyword evidence="4" id="KW-1185">Reference proteome</keyword>
<reference evidence="3 4" key="1">
    <citation type="submission" date="2019-07" db="EMBL/GenBank/DDBJ databases">
        <title>Genomics analysis of Aphanomyces spp. identifies a new class of oomycete effector associated with host adaptation.</title>
        <authorList>
            <person name="Gaulin E."/>
        </authorList>
    </citation>
    <scope>NUCLEOTIDE SEQUENCE [LARGE SCALE GENOMIC DNA]</scope>
    <source>
        <strain evidence="3 4">ATCC 201684</strain>
    </source>
</reference>
<dbReference type="SUPFAM" id="SSF56672">
    <property type="entry name" value="DNA/RNA polymerases"/>
    <property type="match status" value="1"/>
</dbReference>
<dbReference type="Proteomes" id="UP000481153">
    <property type="component" value="Unassembled WGS sequence"/>
</dbReference>
<dbReference type="Pfam" id="PF00078">
    <property type="entry name" value="RVT_1"/>
    <property type="match status" value="1"/>
</dbReference>
<protein>
    <recommendedName>
        <fullName evidence="2">Reverse transcriptase domain-containing protein</fullName>
    </recommendedName>
</protein>
<accession>A0A6G0W667</accession>
<dbReference type="CDD" id="cd01650">
    <property type="entry name" value="RT_nLTR_like"/>
    <property type="match status" value="1"/>
</dbReference>
<name>A0A6G0W667_9STRA</name>